<evidence type="ECO:0000256" key="6">
    <source>
        <dbReference type="ARBA" id="ARBA00022918"/>
    </source>
</evidence>
<evidence type="ECO:0000256" key="5">
    <source>
        <dbReference type="ARBA" id="ARBA00022801"/>
    </source>
</evidence>
<keyword evidence="6" id="KW-0695">RNA-directed DNA polymerase</keyword>
<dbReference type="PANTHER" id="PTHR41694">
    <property type="entry name" value="ENDOGENOUS RETROVIRUS GROUP K MEMBER POL PROTEIN"/>
    <property type="match status" value="1"/>
</dbReference>
<keyword evidence="5" id="KW-0378">Hydrolase</keyword>
<dbReference type="Proteomes" id="UP000198323">
    <property type="component" value="Unassembled WGS sequence"/>
</dbReference>
<sequence length="98" mass="11539">MRQATCAWYEQGTWERHMIQGEPGDSLQTLELATVVWAFQCWMSEPLNAVSDSLYVNVVSWIEDALIRQSKRDRLLTLFLQLRDAIKMDCIFLYHPYP</sequence>
<evidence type="ECO:0000256" key="2">
    <source>
        <dbReference type="ARBA" id="ARBA00022695"/>
    </source>
</evidence>
<comment type="caution">
    <text evidence="7">The sequence shown here is derived from an EMBL/GenBank/DDBJ whole genome shotgun (WGS) entry which is preliminary data.</text>
</comment>
<dbReference type="AlphaFoldDB" id="A0A226MCB5"/>
<dbReference type="InterPro" id="IPR012337">
    <property type="entry name" value="RNaseH-like_sf"/>
</dbReference>
<dbReference type="SUPFAM" id="SSF53098">
    <property type="entry name" value="Ribonuclease H-like"/>
    <property type="match status" value="1"/>
</dbReference>
<evidence type="ECO:0000313" key="7">
    <source>
        <dbReference type="EMBL" id="OXB52925.1"/>
    </source>
</evidence>
<keyword evidence="8" id="KW-1185">Reference proteome</keyword>
<dbReference type="GO" id="GO:0004519">
    <property type="term" value="F:endonuclease activity"/>
    <property type="evidence" value="ECO:0007669"/>
    <property type="project" value="UniProtKB-KW"/>
</dbReference>
<dbReference type="OrthoDB" id="9120713at2759"/>
<dbReference type="GO" id="GO:0003964">
    <property type="term" value="F:RNA-directed DNA polymerase activity"/>
    <property type="evidence" value="ECO:0007669"/>
    <property type="project" value="UniProtKB-KW"/>
</dbReference>
<dbReference type="PANTHER" id="PTHR41694:SF3">
    <property type="entry name" value="RNA-DIRECTED DNA POLYMERASE-RELATED"/>
    <property type="match status" value="1"/>
</dbReference>
<evidence type="ECO:0000256" key="4">
    <source>
        <dbReference type="ARBA" id="ARBA00022759"/>
    </source>
</evidence>
<keyword evidence="4" id="KW-0255">Endonuclease</keyword>
<organism evidence="7 8">
    <name type="scientific">Callipepla squamata</name>
    <name type="common">Scaled quail</name>
    <dbReference type="NCBI Taxonomy" id="9009"/>
    <lineage>
        <taxon>Eukaryota</taxon>
        <taxon>Metazoa</taxon>
        <taxon>Chordata</taxon>
        <taxon>Craniata</taxon>
        <taxon>Vertebrata</taxon>
        <taxon>Euteleostomi</taxon>
        <taxon>Archelosauria</taxon>
        <taxon>Archosauria</taxon>
        <taxon>Dinosauria</taxon>
        <taxon>Saurischia</taxon>
        <taxon>Theropoda</taxon>
        <taxon>Coelurosauria</taxon>
        <taxon>Aves</taxon>
        <taxon>Neognathae</taxon>
        <taxon>Galloanserae</taxon>
        <taxon>Galliformes</taxon>
        <taxon>Odontophoridae</taxon>
        <taxon>Callipepla</taxon>
    </lineage>
</organism>
<accession>A0A226MCB5</accession>
<proteinExistence type="predicted"/>
<gene>
    <name evidence="7" type="ORF">ASZ78_004112</name>
</gene>
<dbReference type="GO" id="GO:0035613">
    <property type="term" value="F:RNA stem-loop binding"/>
    <property type="evidence" value="ECO:0007669"/>
    <property type="project" value="TreeGrafter"/>
</dbReference>
<dbReference type="EMBL" id="MCFN01001705">
    <property type="protein sequence ID" value="OXB52925.1"/>
    <property type="molecule type" value="Genomic_DNA"/>
</dbReference>
<protein>
    <recommendedName>
        <fullName evidence="9">RNase H type-1 domain-containing protein</fullName>
    </recommendedName>
</protein>
<name>A0A226MCB5_CALSU</name>
<evidence type="ECO:0000256" key="1">
    <source>
        <dbReference type="ARBA" id="ARBA00022679"/>
    </source>
</evidence>
<keyword evidence="3" id="KW-0540">Nuclease</keyword>
<dbReference type="GO" id="GO:0016787">
    <property type="term" value="F:hydrolase activity"/>
    <property type="evidence" value="ECO:0007669"/>
    <property type="project" value="UniProtKB-KW"/>
</dbReference>
<evidence type="ECO:0000313" key="8">
    <source>
        <dbReference type="Proteomes" id="UP000198323"/>
    </source>
</evidence>
<evidence type="ECO:0000256" key="3">
    <source>
        <dbReference type="ARBA" id="ARBA00022722"/>
    </source>
</evidence>
<keyword evidence="1" id="KW-0808">Transferase</keyword>
<reference evidence="7 8" key="1">
    <citation type="submission" date="2016-07" db="EMBL/GenBank/DDBJ databases">
        <title>Disparate Historic Effective Population Sizes Predicted by Modern Levels of Genome Diversity for the Scaled Quail (Callipepla squamata) and the Northern Bobwhite (Colinus virginianus): Inferences from First and Second Generation Draft Genome Assemblies for Sympatric New World Quail.</title>
        <authorList>
            <person name="Oldeschulte D.L."/>
            <person name="Halley Y.A."/>
            <person name="Bhattarai E.K."/>
            <person name="Brashear W.A."/>
            <person name="Hill J."/>
            <person name="Metz R.P."/>
            <person name="Johnson C.D."/>
            <person name="Rollins D."/>
            <person name="Peterson M.J."/>
            <person name="Bickhart D.M."/>
            <person name="Decker J.E."/>
            <person name="Seabury C.M."/>
        </authorList>
    </citation>
    <scope>NUCLEOTIDE SEQUENCE [LARGE SCALE GENOMIC DNA]</scope>
    <source>
        <strain evidence="7 8">Texas</strain>
        <tissue evidence="7">Leg muscle</tissue>
    </source>
</reference>
<evidence type="ECO:0008006" key="9">
    <source>
        <dbReference type="Google" id="ProtNLM"/>
    </source>
</evidence>
<keyword evidence="2" id="KW-0548">Nucleotidyltransferase</keyword>